<comment type="function">
    <text evidence="9">6-O-sulfation enzyme which catalyzes the transfer of sulfate from 3'-phosphoadenosine 5'-phosphosulfate (PAPS) to position 6 of the N-sulfoglucosamine residue (GlcNS) of heparan sulfate.</text>
</comment>
<dbReference type="InterPro" id="IPR005331">
    <property type="entry name" value="Sulfotransferase"/>
</dbReference>
<evidence type="ECO:0000256" key="3">
    <source>
        <dbReference type="ARBA" id="ARBA00022679"/>
    </source>
</evidence>
<dbReference type="GeneID" id="106055787"/>
<dbReference type="Proteomes" id="UP001165740">
    <property type="component" value="Chromosome 15"/>
</dbReference>
<dbReference type="RefSeq" id="XP_013067692.1">
    <property type="nucleotide sequence ID" value="XM_013212238.2"/>
</dbReference>
<sequence length="440" mass="51423">MKENCFDTFSRLNTSLLLRFIMRKIASYRSNKCRLTVFLLITAFFFMILIAMYSCNGSLCLKAPDLTPVAYSDFEAFLQGKVLKHKFNISAIDRVFELDLEDRDILIYLHIQKTGGAAFGRHLVHNLDLTSKCMCEPEKKKCDCTTKNKKYWLLSRHSTGWVCGLHADWTELNDCVDEWFKKNEPPTRTQRRYHYITFLRNPVNRFFSEWQHVKRGATWKAVRLHCNGRDATLDEVPFCFSGPDWSGVSFEEFVSCQHNLAFNRMTRMLSNLSKINCYNKTNRNEKLAGEIMLKSAKENLLNFSFFGILEEQEKTQFLFENTFGIRFIESLKPKPITHVSQLNITRAMHDAVVDKTRLDIQLYQFAKDLFLQRVESMEAHLGYTVEDYFNSARNSAKKVEKVVPKEEEFPEENEETEEDDKQVQYPSKATVNALEPKAKR</sequence>
<organism evidence="12 13">
    <name type="scientific">Biomphalaria glabrata</name>
    <name type="common">Bloodfluke planorb</name>
    <name type="synonym">Freshwater snail</name>
    <dbReference type="NCBI Taxonomy" id="6526"/>
    <lineage>
        <taxon>Eukaryota</taxon>
        <taxon>Metazoa</taxon>
        <taxon>Spiralia</taxon>
        <taxon>Lophotrochozoa</taxon>
        <taxon>Mollusca</taxon>
        <taxon>Gastropoda</taxon>
        <taxon>Heterobranchia</taxon>
        <taxon>Euthyneura</taxon>
        <taxon>Panpulmonata</taxon>
        <taxon>Hygrophila</taxon>
        <taxon>Lymnaeoidea</taxon>
        <taxon>Planorbidae</taxon>
        <taxon>Biomphalaria</taxon>
    </lineage>
</organism>
<dbReference type="RefSeq" id="XP_013067690.1">
    <property type="nucleotide sequence ID" value="XM_013212236.2"/>
</dbReference>
<dbReference type="SUPFAM" id="SSF52540">
    <property type="entry name" value="P-loop containing nucleoside triphosphate hydrolases"/>
    <property type="match status" value="1"/>
</dbReference>
<dbReference type="EnsemblMetazoa" id="BGLB001677-RC">
    <property type="protein sequence ID" value="BGLB001677-PC"/>
    <property type="gene ID" value="BGLB001677"/>
</dbReference>
<evidence type="ECO:0000313" key="11">
    <source>
        <dbReference type="EnsemblMetazoa" id="BGLB001677-PC"/>
    </source>
</evidence>
<keyword evidence="5 9" id="KW-0735">Signal-anchor</keyword>
<keyword evidence="14" id="KW-1185">Reference proteome</keyword>
<dbReference type="AlphaFoldDB" id="A0A2C9JF37"/>
<dbReference type="RefSeq" id="XP_013067693.1">
    <property type="nucleotide sequence ID" value="XM_013212239.2"/>
</dbReference>
<evidence type="ECO:0000256" key="7">
    <source>
        <dbReference type="ARBA" id="ARBA00023136"/>
    </source>
</evidence>
<evidence type="ECO:0000313" key="13">
    <source>
        <dbReference type="Proteomes" id="UP000076420"/>
    </source>
</evidence>
<reference evidence="11" key="1">
    <citation type="journal article" date="2004" name="J. Parasitol.">
        <title>The mitochondrial genome of Biomphalaria glabrata (Gastropoda: Basommatophora), intermediate host of Schistosoma mansoni.</title>
        <authorList>
            <person name="DeJong R.J."/>
            <person name="Emery A.M."/>
            <person name="Adema C.M."/>
        </authorList>
    </citation>
    <scope>NUCLEOTIDE SEQUENCE</scope>
    <source>
        <strain evidence="11">BB02</strain>
    </source>
</reference>
<evidence type="ECO:0000313" key="14">
    <source>
        <dbReference type="Proteomes" id="UP001165740"/>
    </source>
</evidence>
<dbReference type="EnsemblMetazoa" id="BGLB001677-RB">
    <property type="protein sequence ID" value="BGLB001677-PB"/>
    <property type="gene ID" value="BGLB001677"/>
</dbReference>
<dbReference type="KEGG" id="bgt:106055787"/>
<dbReference type="VEuPathDB" id="VectorBase:BGLB001677"/>
<dbReference type="FunFam" id="3.40.50.300:FF:000347">
    <property type="entry name" value="Heparan-sulfate 6-O-sulfotransferase"/>
    <property type="match status" value="1"/>
</dbReference>
<feature type="compositionally biased region" description="Acidic residues" evidence="10">
    <location>
        <begin position="408"/>
        <end position="420"/>
    </location>
</feature>
<evidence type="ECO:0000256" key="10">
    <source>
        <dbReference type="SAM" id="MobiDB-lite"/>
    </source>
</evidence>
<dbReference type="VEuPathDB" id="VectorBase:BGLAX_048169"/>
<evidence type="ECO:0000256" key="5">
    <source>
        <dbReference type="ARBA" id="ARBA00022968"/>
    </source>
</evidence>
<reference evidence="12" key="3">
    <citation type="submission" date="2020-05" db="UniProtKB">
        <authorList>
            <consortium name="EnsemblMetazoa"/>
        </authorList>
    </citation>
    <scope>IDENTIFICATION</scope>
    <source>
        <strain evidence="12">BB02</strain>
    </source>
</reference>
<evidence type="ECO:0000313" key="15">
    <source>
        <dbReference type="RefSeq" id="XP_013067690.1"/>
    </source>
</evidence>
<dbReference type="InterPro" id="IPR010635">
    <property type="entry name" value="Heparan_SO4-6-sulfoTrfase"/>
</dbReference>
<evidence type="ECO:0000256" key="9">
    <source>
        <dbReference type="RuleBase" id="RU364122"/>
    </source>
</evidence>
<accession>A0A2C9JF37</accession>
<dbReference type="STRING" id="6526.A0A2C9JF37"/>
<dbReference type="PANTHER" id="PTHR12812:SF0">
    <property type="entry name" value="HEPARAN-SULFATE 6-O-SULFOTRANSFERASE"/>
    <property type="match status" value="1"/>
</dbReference>
<dbReference type="OrthoDB" id="406981at2759"/>
<name>A0A2C9JF37_BIOGL</name>
<dbReference type="Proteomes" id="UP000076420">
    <property type="component" value="Unassembled WGS sequence"/>
</dbReference>
<dbReference type="RefSeq" id="XP_013067694.1">
    <property type="nucleotide sequence ID" value="XM_013212240.2"/>
</dbReference>
<keyword evidence="3 9" id="KW-0808">Transferase</keyword>
<dbReference type="PANTHER" id="PTHR12812">
    <property type="entry name" value="HEPARAN SULFATE 6-O-SULFOTRANSFERASE 3"/>
    <property type="match status" value="1"/>
</dbReference>
<gene>
    <name evidence="12" type="primary">106055787</name>
    <name evidence="15 16 17 18" type="synonym">LOC106055787</name>
</gene>
<comment type="catalytic activity">
    <reaction evidence="9">
        <text>alpha-D-glucosaminyl-[heparan sulfate](n) + 3'-phosphoadenylyl sulfate = 6-sulfo-alpha-D-glucosaminyl-[heparan sulfate](n) + adenosine 3',5'-bisphosphate + H(+)</text>
        <dbReference type="Rhea" id="RHEA:56604"/>
        <dbReference type="Rhea" id="RHEA-COMP:9830"/>
        <dbReference type="Rhea" id="RHEA-COMP:14621"/>
        <dbReference type="ChEBI" id="CHEBI:15378"/>
        <dbReference type="ChEBI" id="CHEBI:58339"/>
        <dbReference type="ChEBI" id="CHEBI:58343"/>
        <dbReference type="ChEBI" id="CHEBI:58388"/>
        <dbReference type="ChEBI" id="CHEBI:140604"/>
    </reaction>
</comment>
<dbReference type="EnsemblMetazoa" id="BGLB001677-RD">
    <property type="protein sequence ID" value="BGLB001677-PD"/>
    <property type="gene ID" value="BGLB001677"/>
</dbReference>
<comment type="subcellular location">
    <subcellularLocation>
        <location evidence="1 9">Membrane</location>
        <topology evidence="1 9">Single-pass type II membrane protein</topology>
    </subcellularLocation>
</comment>
<keyword evidence="4 9" id="KW-0812">Transmembrane</keyword>
<feature type="region of interest" description="Disordered" evidence="10">
    <location>
        <begin position="400"/>
        <end position="440"/>
    </location>
</feature>
<evidence type="ECO:0000256" key="1">
    <source>
        <dbReference type="ARBA" id="ARBA00004606"/>
    </source>
</evidence>
<keyword evidence="8" id="KW-0325">Glycoprotein</keyword>
<reference evidence="15 16" key="4">
    <citation type="submission" date="2025-04" db="UniProtKB">
        <authorList>
            <consortium name="RefSeq"/>
        </authorList>
    </citation>
    <scope>IDENTIFICATION</scope>
</reference>
<feature type="transmembrane region" description="Helical" evidence="9">
    <location>
        <begin position="33"/>
        <end position="53"/>
    </location>
</feature>
<comment type="similarity">
    <text evidence="2 9">Belongs to the sulfotransferase 6 family.</text>
</comment>
<evidence type="ECO:0000313" key="16">
    <source>
        <dbReference type="RefSeq" id="XP_013067692.1"/>
    </source>
</evidence>
<dbReference type="GO" id="GO:0017095">
    <property type="term" value="F:heparan sulfate 6-sulfotransferase activity"/>
    <property type="evidence" value="ECO:0007669"/>
    <property type="project" value="TreeGrafter"/>
</dbReference>
<evidence type="ECO:0000256" key="6">
    <source>
        <dbReference type="ARBA" id="ARBA00022989"/>
    </source>
</evidence>
<protein>
    <recommendedName>
        <fullName evidence="9">Heparan-sulfate 6-O-sulfotransferase</fullName>
        <ecNumber evidence="9">2.8.2.-</ecNumber>
    </recommendedName>
</protein>
<keyword evidence="7 9" id="KW-0472">Membrane</keyword>
<dbReference type="InterPro" id="IPR027417">
    <property type="entry name" value="P-loop_NTPase"/>
</dbReference>
<proteinExistence type="inferred from homology"/>
<reference evidence="11" key="2">
    <citation type="submission" date="2013-03" db="EMBL/GenBank/DDBJ databases">
        <title>Sequence assembly of the Biomphalaria glabrata genome version 4.3.</title>
        <authorList>
            <person name="Warren W."/>
            <person name="Wilson R.K."/>
            <person name="Hillier L.W."/>
            <person name="Minx P."/>
        </authorList>
    </citation>
    <scope>NUCLEOTIDE SEQUENCE</scope>
    <source>
        <strain evidence="11">BB02</strain>
    </source>
</reference>
<dbReference type="EnsemblMetazoa" id="BGLB001677-RE">
    <property type="protein sequence ID" value="BGLB001677-PE"/>
    <property type="gene ID" value="BGLB001677"/>
</dbReference>
<evidence type="ECO:0000256" key="8">
    <source>
        <dbReference type="ARBA" id="ARBA00023180"/>
    </source>
</evidence>
<keyword evidence="6 9" id="KW-1133">Transmembrane helix</keyword>
<dbReference type="GO" id="GO:0016020">
    <property type="term" value="C:membrane"/>
    <property type="evidence" value="ECO:0007669"/>
    <property type="project" value="UniProtKB-SubCell"/>
</dbReference>
<dbReference type="OMA" id="CDCMAGQ"/>
<dbReference type="EnsemblMetazoa" id="BGLB001677-RF">
    <property type="protein sequence ID" value="BGLB001677-PF"/>
    <property type="gene ID" value="BGLB001677"/>
</dbReference>
<dbReference type="Gene3D" id="3.40.50.300">
    <property type="entry name" value="P-loop containing nucleotide triphosphate hydrolases"/>
    <property type="match status" value="1"/>
</dbReference>
<dbReference type="Pfam" id="PF03567">
    <property type="entry name" value="Sulfotransfer_2"/>
    <property type="match status" value="1"/>
</dbReference>
<evidence type="ECO:0000313" key="17">
    <source>
        <dbReference type="RefSeq" id="XP_013067693.1"/>
    </source>
</evidence>
<evidence type="ECO:0000256" key="4">
    <source>
        <dbReference type="ARBA" id="ARBA00022692"/>
    </source>
</evidence>
<evidence type="ECO:0000313" key="12">
    <source>
        <dbReference type="EnsemblMetazoa" id="BGLB001677-PE"/>
    </source>
</evidence>
<dbReference type="EC" id="2.8.2.-" evidence="9"/>
<evidence type="ECO:0000313" key="18">
    <source>
        <dbReference type="RefSeq" id="XP_013067694.1"/>
    </source>
</evidence>
<evidence type="ECO:0000256" key="2">
    <source>
        <dbReference type="ARBA" id="ARBA00010109"/>
    </source>
</evidence>